<gene>
    <name evidence="1" type="ORF">LNAT_P1321</name>
</gene>
<evidence type="ECO:0000313" key="1">
    <source>
        <dbReference type="EMBL" id="GAX88023.1"/>
    </source>
</evidence>
<dbReference type="EMBL" id="BDME01000002">
    <property type="protein sequence ID" value="GAX88023.1"/>
    <property type="molecule type" value="Genomic_DNA"/>
</dbReference>
<comment type="caution">
    <text evidence="1">The sequence shown here is derived from an EMBL/GenBank/DDBJ whole genome shotgun (WGS) entry which is preliminary data.</text>
</comment>
<sequence length="361" mass="42646">MMARIYGKVEDIKDISRINCIIRDEMLKVEDEAELSELKKRSDYLCTLTYSPFWQKKFENEIDKLREAAIEENRITVKTANIIAKYKGFDKEYFPWKKEIDIEHQLKQIPQTVIDELTKNIFSLKLSLDILEDLREEFCDIRKAMVLCENVECLNKLKNAVDILSILPYLESFNSHFDEGILAAIDKLILAEKERSVKLANIIAEVNGFDVYYQSVSVNDFEFKNNEEINTYMKKLLVEEKKSETYIPTEAKYEKGAKVYWLVYYLPKRKRDYAKRIYLPEKIRNVKIVGPDYFVNRFGNKVWGIKIEYENEVREADIVIRGKKIHLPTRWIKREKIVPVPKDAENIRITEEKPKSAMDIA</sequence>
<reference evidence="1 2" key="1">
    <citation type="journal article" date="2017" name="Syst. Appl. Microbiol.">
        <title>Lebetimonas natsushimae sp. nov., a novel strictly anaerobic, moderately thermophilic chemoautotroph isolated from a deep-sea hydrothermal vent polychaete nest in the Mid-Okinawa Trough.</title>
        <authorList>
            <person name="Nagata R."/>
            <person name="Takaki Y."/>
            <person name="Tame A."/>
            <person name="Nunoura T."/>
            <person name="Muto H."/>
            <person name="Mino S."/>
            <person name="Sawayama S."/>
            <person name="Takai K."/>
            <person name="Nakagawa S."/>
        </authorList>
    </citation>
    <scope>NUCLEOTIDE SEQUENCE [LARGE SCALE GENOMIC DNA]</scope>
    <source>
        <strain evidence="1 2">HS1857</strain>
    </source>
</reference>
<name>A0A292YG73_9BACT</name>
<protein>
    <submittedName>
        <fullName evidence="1">Uncharacterized protein</fullName>
    </submittedName>
</protein>
<dbReference type="Proteomes" id="UP000217944">
    <property type="component" value="Unassembled WGS sequence"/>
</dbReference>
<evidence type="ECO:0000313" key="2">
    <source>
        <dbReference type="Proteomes" id="UP000217944"/>
    </source>
</evidence>
<keyword evidence="2" id="KW-1185">Reference proteome</keyword>
<organism evidence="1 2">
    <name type="scientific">Lebetimonas natsushimae</name>
    <dbReference type="NCBI Taxonomy" id="1936991"/>
    <lineage>
        <taxon>Bacteria</taxon>
        <taxon>Pseudomonadati</taxon>
        <taxon>Campylobacterota</taxon>
        <taxon>Epsilonproteobacteria</taxon>
        <taxon>Nautiliales</taxon>
        <taxon>Nautiliaceae</taxon>
        <taxon>Lebetimonas</taxon>
    </lineage>
</organism>
<proteinExistence type="predicted"/>
<accession>A0A292YG73</accession>
<dbReference type="AlphaFoldDB" id="A0A292YG73"/>